<dbReference type="Proteomes" id="UP001597158">
    <property type="component" value="Unassembled WGS sequence"/>
</dbReference>
<keyword evidence="2" id="KW-0812">Transmembrane</keyword>
<keyword evidence="4" id="KW-1185">Reference proteome</keyword>
<keyword evidence="2" id="KW-1134">Transmembrane beta strand</keyword>
<dbReference type="PANTHER" id="PTHR30203:SF32">
    <property type="entry name" value="CATION EFFLUX SYSTEM PROTEIN CUSC"/>
    <property type="match status" value="1"/>
</dbReference>
<dbReference type="InterPro" id="IPR010131">
    <property type="entry name" value="MdtP/NodT-like"/>
</dbReference>
<gene>
    <name evidence="3" type="primary">adeC</name>
    <name evidence="3" type="ORF">ACFQ4M_00980</name>
</gene>
<comment type="similarity">
    <text evidence="1 2">Belongs to the outer membrane factor (OMF) (TC 1.B.17) family.</text>
</comment>
<dbReference type="PANTHER" id="PTHR30203">
    <property type="entry name" value="OUTER MEMBRANE CATION EFFLUX PROTEIN"/>
    <property type="match status" value="1"/>
</dbReference>
<reference evidence="4" key="1">
    <citation type="journal article" date="2019" name="Int. J. Syst. Evol. Microbiol.">
        <title>The Global Catalogue of Microorganisms (GCM) 10K type strain sequencing project: providing services to taxonomists for standard genome sequencing and annotation.</title>
        <authorList>
            <consortium name="The Broad Institute Genomics Platform"/>
            <consortium name="The Broad Institute Genome Sequencing Center for Infectious Disease"/>
            <person name="Wu L."/>
            <person name="Ma J."/>
        </authorList>
    </citation>
    <scope>NUCLEOTIDE SEQUENCE [LARGE SCALE GENOMIC DNA]</scope>
    <source>
        <strain evidence="4">CCUG 48884</strain>
    </source>
</reference>
<dbReference type="Gene3D" id="1.20.1600.10">
    <property type="entry name" value="Outer membrane efflux proteins (OEP)"/>
    <property type="match status" value="1"/>
</dbReference>
<dbReference type="NCBIfam" id="TIGR01845">
    <property type="entry name" value="outer_NodT"/>
    <property type="match status" value="1"/>
</dbReference>
<evidence type="ECO:0000313" key="4">
    <source>
        <dbReference type="Proteomes" id="UP001597158"/>
    </source>
</evidence>
<dbReference type="Gene3D" id="2.20.200.10">
    <property type="entry name" value="Outer membrane efflux proteins (OEP)"/>
    <property type="match status" value="1"/>
</dbReference>
<organism evidence="3 4">
    <name type="scientific">Thauera mechernichensis</name>
    <dbReference type="NCBI Taxonomy" id="82788"/>
    <lineage>
        <taxon>Bacteria</taxon>
        <taxon>Pseudomonadati</taxon>
        <taxon>Pseudomonadota</taxon>
        <taxon>Betaproteobacteria</taxon>
        <taxon>Rhodocyclales</taxon>
        <taxon>Zoogloeaceae</taxon>
        <taxon>Thauera</taxon>
    </lineage>
</organism>
<keyword evidence="2" id="KW-0472">Membrane</keyword>
<accession>A0ABW3W9G6</accession>
<dbReference type="InterPro" id="IPR003423">
    <property type="entry name" value="OMP_efflux"/>
</dbReference>
<comment type="subcellular location">
    <subcellularLocation>
        <location evidence="2">Cell membrane</location>
        <topology evidence="2">Lipid-anchor</topology>
    </subcellularLocation>
</comment>
<proteinExistence type="inferred from homology"/>
<keyword evidence="2" id="KW-0564">Palmitate</keyword>
<dbReference type="EMBL" id="JBHTMC010000002">
    <property type="protein sequence ID" value="MFD1262134.1"/>
    <property type="molecule type" value="Genomic_DNA"/>
</dbReference>
<comment type="caution">
    <text evidence="3">The sequence shown here is derived from an EMBL/GenBank/DDBJ whole genome shotgun (WGS) entry which is preliminary data.</text>
</comment>
<evidence type="ECO:0000256" key="2">
    <source>
        <dbReference type="RuleBase" id="RU362097"/>
    </source>
</evidence>
<keyword evidence="2" id="KW-0449">Lipoprotein</keyword>
<protein>
    <submittedName>
        <fullName evidence="3">AdeC/AdeK/OprM family multidrug efflux complex outer membrane factor</fullName>
    </submittedName>
</protein>
<sequence length="461" mass="48921">MVALAASALGACSMMPAYERPVAPVPASLPQTQQSAGPVSAQAGDSAAWADYFADERLRGVIALALDNNRDLRIAALNIERARAQYGIQRADLLPSIAVSGGQSAQRVPGDLNMSGESAISRQYSANLGFASYELDFFGRVRSLEEQALQVYLGTEEARRSAQVSLVAEVANAWLRLAADRERLALARSTLETRQQSVTLVRRSLELGAVSALDLNQAETLLQTARADAARYAALVAQDENALALLVGAAVPAGLQPPALDDSVAAVPVLPADLSSEVLVRRPDVAQAERALMAANASIGAARAAFFPRITLTASAGTASSTLDGLFDAGSGAWSFVPQIRIPIFEAGRLQASLDVAEIQRDINVAQYEKAIQSAFREVADALAERATLAEQLAARQALVQATQRSFELSEARYKGGVDSYLNLLDAQRSLYGAQLELIGTRLSDAVNRVALYKALGGGWR</sequence>
<dbReference type="SUPFAM" id="SSF56954">
    <property type="entry name" value="Outer membrane efflux proteins (OEP)"/>
    <property type="match status" value="1"/>
</dbReference>
<name>A0ABW3W9G6_9RHOO</name>
<dbReference type="Pfam" id="PF02321">
    <property type="entry name" value="OEP"/>
    <property type="match status" value="2"/>
</dbReference>
<evidence type="ECO:0000313" key="3">
    <source>
        <dbReference type="EMBL" id="MFD1262134.1"/>
    </source>
</evidence>
<dbReference type="RefSeq" id="WP_277831840.1">
    <property type="nucleotide sequence ID" value="NZ_JARQZE010000003.1"/>
</dbReference>
<evidence type="ECO:0000256" key="1">
    <source>
        <dbReference type="ARBA" id="ARBA00007613"/>
    </source>
</evidence>